<feature type="compositionally biased region" description="Basic and acidic residues" evidence="1">
    <location>
        <begin position="566"/>
        <end position="578"/>
    </location>
</feature>
<reference evidence="4" key="1">
    <citation type="submission" date="2020-01" db="EMBL/GenBank/DDBJ databases">
        <authorList>
            <person name="Meier V. D."/>
            <person name="Meier V D."/>
        </authorList>
    </citation>
    <scope>NUCLEOTIDE SEQUENCE</scope>
    <source>
        <strain evidence="4">HLG_WM_MAG_10</strain>
    </source>
</reference>
<dbReference type="Pfam" id="PF20703">
    <property type="entry name" value="nSTAND1"/>
    <property type="match status" value="1"/>
</dbReference>
<keyword evidence="2" id="KW-1133">Transmembrane helix</keyword>
<sequence length="578" mass="66473">MNNKIYPFKFLDSYIAEDKDIFFGRDEEIRQLYEMIYQSDILLLYGASGTGKTSLIQCGLASKFQKHDWLEIFVRRHKNLNESLQKSLISVGGEPPKLKETSENLDWLNDIMDGDDARTVATKTLSQTQVFLKNIYLKHFRPIYLIFDQFEELFILGSKEEQAQFIATVQEILKVEQPVKLIFSIREEYLGSLYEFERAVPELFRKKLRIDPMNLRSVKNVVLGATNSEKSIVRIKQEEAEAIAEQVFEKIRGKEKTLTIQLPYLQVFLDKFYRHISKDKSKNPTTEATFNLKALGEIGDIGDILRNFLDEQIVEIAKDQKCEVKIIWKILSPFVTIDGTKEPIGIARLDQNFPDIPKNLIEHVVIALMNNRILRYIEEEELYEIAHDSLALRIAEKRSDDEIALLEVRNLIKSQSLLKDEARELFSEKQLDFISPFLKRLKLRPEETKLIEESKQEVIRAQKEAARKKRVTQISVALFIFVLLILLGFSWLQMIKATSAKIEAEKATLEADTAKREVIKSLNEAEKATLEADKAKGEAINNLNEAERAKAEADKAKGEAINNLNEAERAKAEADKAK</sequence>
<dbReference type="InterPro" id="IPR049052">
    <property type="entry name" value="nSTAND1"/>
</dbReference>
<keyword evidence="2" id="KW-0472">Membrane</keyword>
<gene>
    <name evidence="4" type="ORF">HELGO_WM53203</name>
</gene>
<evidence type="ECO:0000256" key="2">
    <source>
        <dbReference type="SAM" id="Phobius"/>
    </source>
</evidence>
<dbReference type="InterPro" id="IPR027417">
    <property type="entry name" value="P-loop_NTPase"/>
</dbReference>
<feature type="transmembrane region" description="Helical" evidence="2">
    <location>
        <begin position="474"/>
        <end position="492"/>
    </location>
</feature>
<dbReference type="SUPFAM" id="SSF52540">
    <property type="entry name" value="P-loop containing nucleoside triphosphate hydrolases"/>
    <property type="match status" value="1"/>
</dbReference>
<organism evidence="4">
    <name type="scientific">uncultured Aureispira sp</name>
    <dbReference type="NCBI Taxonomy" id="1331704"/>
    <lineage>
        <taxon>Bacteria</taxon>
        <taxon>Pseudomonadati</taxon>
        <taxon>Bacteroidota</taxon>
        <taxon>Saprospiria</taxon>
        <taxon>Saprospirales</taxon>
        <taxon>Saprospiraceae</taxon>
        <taxon>Aureispira</taxon>
        <taxon>environmental samples</taxon>
    </lineage>
</organism>
<dbReference type="AlphaFoldDB" id="A0A6S6UHK6"/>
<evidence type="ECO:0000256" key="1">
    <source>
        <dbReference type="SAM" id="MobiDB-lite"/>
    </source>
</evidence>
<evidence type="ECO:0000259" key="3">
    <source>
        <dbReference type="Pfam" id="PF20703"/>
    </source>
</evidence>
<feature type="region of interest" description="Disordered" evidence="1">
    <location>
        <begin position="551"/>
        <end position="578"/>
    </location>
</feature>
<protein>
    <recommendedName>
        <fullName evidence="3">Novel STAND NTPase 1 domain-containing protein</fullName>
    </recommendedName>
</protein>
<dbReference type="Gene3D" id="3.40.50.300">
    <property type="entry name" value="P-loop containing nucleotide triphosphate hydrolases"/>
    <property type="match status" value="1"/>
</dbReference>
<evidence type="ECO:0000313" key="4">
    <source>
        <dbReference type="EMBL" id="CAA6827620.1"/>
    </source>
</evidence>
<dbReference type="EMBL" id="CACVAQ010000404">
    <property type="protein sequence ID" value="CAA6827620.1"/>
    <property type="molecule type" value="Genomic_DNA"/>
</dbReference>
<keyword evidence="2" id="KW-0812">Transmembrane</keyword>
<feature type="domain" description="Novel STAND NTPase 1" evidence="3">
    <location>
        <begin position="7"/>
        <end position="390"/>
    </location>
</feature>
<feature type="non-terminal residue" evidence="4">
    <location>
        <position position="578"/>
    </location>
</feature>
<accession>A0A6S6UHK6</accession>
<name>A0A6S6UHK6_9BACT</name>
<proteinExistence type="predicted"/>